<dbReference type="InterPro" id="IPR032714">
    <property type="entry name" value="DZIP1_N"/>
</dbReference>
<evidence type="ECO:0000256" key="12">
    <source>
        <dbReference type="SAM" id="MobiDB-lite"/>
    </source>
</evidence>
<feature type="domain" description="C2H2-type" evidence="13">
    <location>
        <begin position="175"/>
        <end position="196"/>
    </location>
</feature>
<feature type="compositionally biased region" description="Acidic residues" evidence="12">
    <location>
        <begin position="856"/>
        <end position="866"/>
    </location>
</feature>
<evidence type="ECO:0000256" key="1">
    <source>
        <dbReference type="ARBA" id="ARBA00004114"/>
    </source>
</evidence>
<feature type="region of interest" description="Disordered" evidence="12">
    <location>
        <begin position="677"/>
        <end position="744"/>
    </location>
</feature>
<feature type="compositionally biased region" description="Polar residues" evidence="12">
    <location>
        <begin position="817"/>
        <end position="832"/>
    </location>
</feature>
<evidence type="ECO:0000259" key="13">
    <source>
        <dbReference type="PROSITE" id="PS00028"/>
    </source>
</evidence>
<evidence type="ECO:0000313" key="15">
    <source>
        <dbReference type="Proteomes" id="UP000245119"/>
    </source>
</evidence>
<feature type="region of interest" description="Disordered" evidence="12">
    <location>
        <begin position="758"/>
        <end position="866"/>
    </location>
</feature>
<dbReference type="InterPro" id="IPR051241">
    <property type="entry name" value="DZIP_RILPL"/>
</dbReference>
<dbReference type="InterPro" id="IPR013087">
    <property type="entry name" value="Znf_C2H2_type"/>
</dbReference>
<feature type="coiled-coil region" evidence="11">
    <location>
        <begin position="116"/>
        <end position="150"/>
    </location>
</feature>
<feature type="compositionally biased region" description="Polar residues" evidence="12">
    <location>
        <begin position="586"/>
        <end position="619"/>
    </location>
</feature>
<feature type="region of interest" description="Disordered" evidence="12">
    <location>
        <begin position="579"/>
        <end position="659"/>
    </location>
</feature>
<keyword evidence="9" id="KW-0206">Cytoskeleton</keyword>
<organism evidence="14 15">
    <name type="scientific">Pomacea canaliculata</name>
    <name type="common">Golden apple snail</name>
    <dbReference type="NCBI Taxonomy" id="400727"/>
    <lineage>
        <taxon>Eukaryota</taxon>
        <taxon>Metazoa</taxon>
        <taxon>Spiralia</taxon>
        <taxon>Lophotrochozoa</taxon>
        <taxon>Mollusca</taxon>
        <taxon>Gastropoda</taxon>
        <taxon>Caenogastropoda</taxon>
        <taxon>Architaenioglossa</taxon>
        <taxon>Ampullarioidea</taxon>
        <taxon>Ampullariidae</taxon>
        <taxon>Pomacea</taxon>
    </lineage>
</organism>
<reference evidence="14 15" key="1">
    <citation type="submission" date="2018-04" db="EMBL/GenBank/DDBJ databases">
        <title>The genome of golden apple snail Pomacea canaliculata provides insight into stress tolerance and invasive adaptation.</title>
        <authorList>
            <person name="Liu C."/>
            <person name="Liu B."/>
            <person name="Ren Y."/>
            <person name="Zhang Y."/>
            <person name="Wang H."/>
            <person name="Li S."/>
            <person name="Jiang F."/>
            <person name="Yin L."/>
            <person name="Zhang G."/>
            <person name="Qian W."/>
            <person name="Fan W."/>
        </authorList>
    </citation>
    <scope>NUCLEOTIDE SEQUENCE [LARGE SCALE GENOMIC DNA]</scope>
    <source>
        <strain evidence="14">SZHN2017</strain>
        <tissue evidence="14">Muscle</tissue>
    </source>
</reference>
<dbReference type="Proteomes" id="UP000245119">
    <property type="component" value="Linkage Group LG14"/>
</dbReference>
<dbReference type="GO" id="GO:0008270">
    <property type="term" value="F:zinc ion binding"/>
    <property type="evidence" value="ECO:0007669"/>
    <property type="project" value="UniProtKB-KW"/>
</dbReference>
<comment type="similarity">
    <text evidence="3">Belongs to the DZIP C2H2-type zinc-finger protein family.</text>
</comment>
<gene>
    <name evidence="14" type="ORF">C0Q70_21666</name>
</gene>
<evidence type="ECO:0000256" key="7">
    <source>
        <dbReference type="ARBA" id="ARBA00022833"/>
    </source>
</evidence>
<feature type="region of interest" description="Disordered" evidence="12">
    <location>
        <begin position="431"/>
        <end position="461"/>
    </location>
</feature>
<evidence type="ECO:0000256" key="2">
    <source>
        <dbReference type="ARBA" id="ARBA00004120"/>
    </source>
</evidence>
<evidence type="ECO:0000256" key="5">
    <source>
        <dbReference type="ARBA" id="ARBA00022723"/>
    </source>
</evidence>
<keyword evidence="8 11" id="KW-0175">Coiled coil</keyword>
<dbReference type="GO" id="GO:0005737">
    <property type="term" value="C:cytoplasm"/>
    <property type="evidence" value="ECO:0007669"/>
    <property type="project" value="TreeGrafter"/>
</dbReference>
<feature type="region of interest" description="Disordered" evidence="12">
    <location>
        <begin position="199"/>
        <end position="226"/>
    </location>
</feature>
<dbReference type="GO" id="GO:0060271">
    <property type="term" value="P:cilium assembly"/>
    <property type="evidence" value="ECO:0007669"/>
    <property type="project" value="TreeGrafter"/>
</dbReference>
<dbReference type="Pfam" id="PF13815">
    <property type="entry name" value="Dzip-like_N"/>
    <property type="match status" value="1"/>
</dbReference>
<comment type="caution">
    <text evidence="14">The sequence shown here is derived from an EMBL/GenBank/DDBJ whole genome shotgun (WGS) entry which is preliminary data.</text>
</comment>
<feature type="region of interest" description="Disordered" evidence="12">
    <location>
        <begin position="368"/>
        <end position="399"/>
    </location>
</feature>
<evidence type="ECO:0000313" key="14">
    <source>
        <dbReference type="EMBL" id="PVD19107.1"/>
    </source>
</evidence>
<evidence type="ECO:0000256" key="9">
    <source>
        <dbReference type="ARBA" id="ARBA00023212"/>
    </source>
</evidence>
<evidence type="ECO:0000256" key="10">
    <source>
        <dbReference type="ARBA" id="ARBA00023273"/>
    </source>
</evidence>
<keyword evidence="6" id="KW-0863">Zinc-finger</keyword>
<feature type="compositionally biased region" description="Polar residues" evidence="12">
    <location>
        <begin position="439"/>
        <end position="452"/>
    </location>
</feature>
<dbReference type="GO" id="GO:0005814">
    <property type="term" value="C:centriole"/>
    <property type="evidence" value="ECO:0007669"/>
    <property type="project" value="UniProtKB-SubCell"/>
</dbReference>
<proteinExistence type="inferred from homology"/>
<evidence type="ECO:0000256" key="4">
    <source>
        <dbReference type="ARBA" id="ARBA00022490"/>
    </source>
</evidence>
<sequence>MATQYLFSPHLPQGGQHMPYPHNNGYNYIPKNGGFAFRKRFERVDWRKIAAVDVEQISRTLDFAVLQENIMNVTFCSIESELDVRTVDPNFLKLFKLAQLTIEYLLYSQEYLAGLCTTMEERARKTEEEQDKVKQELETLRKELVEVKRESHKRKKLLIAQQQLMHAGAGSYNKCPYCPKAFLNTPFLQAHISRRHGSNAGSVLGSGDPSKASSPDQGVGDSIANNPQMDAELCHIKARLHATEAQLEEERRMLASLRSKEDKIGPMMADRLEAATEQQSELHRRQIEEIKDVFLRELKEVNEKYVASEQALRELEERYGAKRSYLGVMQDDVEEEKELLQKQRAEVAVLREQLKYQLETVEEKVQEKMEMQKKHRRHRPRHAPSPREKKFQENEPQEVVENQVLTVNIRQEKTPVKTVLVPEQQQNAISMYPSDDNESTALKSGTSSLRTPRSTLGFSGGSSLGLRTSQFLEQLRQNPTMGIMRDELATLLDEKVEKCGIPHGTTGISDQMLQNKLGMQHTQRQSYLQRYPNFLDLRERFNKEATDLALKQLHSAMPAVLQPGSDSYLSRSIGFQENRPARVSGQLGSVHSKTSGYTPRSASAPSPRQHTPKNTPGMNQSRPQPQPQPRAASPHKTTLSTASTTDWTSTQWDSDESVEDVNISGVKPFSPVANVRLIQSGPRPSPRHSKQPIVIQSRSLRHNDEDDIDDILKSDGEDASKTWQGQSQPHRAQLSKTTPQSQGQNVANLKHMIEGQLQGRKQEKPFGGVDTISSKGSQKKDQAYLEDFTDGSDWDGTEEPARPPTRRGGGGGKETDVSSNTYGTSQWGSSKGANAVKPEVRRSTSRSSFVSVTDISSDEDMNIENI</sequence>
<feature type="compositionally biased region" description="Low complexity" evidence="12">
    <location>
        <begin position="629"/>
        <end position="652"/>
    </location>
</feature>
<protein>
    <recommendedName>
        <fullName evidence="13">C2H2-type domain-containing protein</fullName>
    </recommendedName>
</protein>
<evidence type="ECO:0000256" key="6">
    <source>
        <dbReference type="ARBA" id="ARBA00022771"/>
    </source>
</evidence>
<dbReference type="AlphaFoldDB" id="A0A2T7ND64"/>
<evidence type="ECO:0000256" key="3">
    <source>
        <dbReference type="ARBA" id="ARBA00009131"/>
    </source>
</evidence>
<dbReference type="PROSITE" id="PS00028">
    <property type="entry name" value="ZINC_FINGER_C2H2_1"/>
    <property type="match status" value="1"/>
</dbReference>
<dbReference type="InterPro" id="IPR058883">
    <property type="entry name" value="DZIP1_dom"/>
</dbReference>
<dbReference type="OrthoDB" id="515971at2759"/>
<keyword evidence="4" id="KW-0963">Cytoplasm</keyword>
<dbReference type="Pfam" id="PF25977">
    <property type="entry name" value="DZIP1"/>
    <property type="match status" value="1"/>
</dbReference>
<comment type="subcellular location">
    <subcellularLocation>
        <location evidence="2">Cytoplasm</location>
        <location evidence="2">Cytoskeleton</location>
        <location evidence="2">Cilium basal body</location>
    </subcellularLocation>
    <subcellularLocation>
        <location evidence="1">Cytoplasm</location>
        <location evidence="1">Cytoskeleton</location>
        <location evidence="1">Microtubule organizing center</location>
        <location evidence="1">Centrosome</location>
        <location evidence="1">Centriole</location>
    </subcellularLocation>
</comment>
<evidence type="ECO:0000256" key="8">
    <source>
        <dbReference type="ARBA" id="ARBA00023054"/>
    </source>
</evidence>
<dbReference type="PANTHER" id="PTHR21502">
    <property type="entry name" value="ZINC FINGER PROTEIN DZIP1"/>
    <property type="match status" value="1"/>
</dbReference>
<evidence type="ECO:0000256" key="11">
    <source>
        <dbReference type="SAM" id="Coils"/>
    </source>
</evidence>
<feature type="compositionally biased region" description="Polar residues" evidence="12">
    <location>
        <begin position="721"/>
        <end position="744"/>
    </location>
</feature>
<accession>A0A2T7ND64</accession>
<keyword evidence="5" id="KW-0479">Metal-binding</keyword>
<keyword evidence="10" id="KW-0966">Cell projection</keyword>
<feature type="compositionally biased region" description="Acidic residues" evidence="12">
    <location>
        <begin position="787"/>
        <end position="798"/>
    </location>
</feature>
<dbReference type="EMBL" id="PZQS01000014">
    <property type="protein sequence ID" value="PVD19107.1"/>
    <property type="molecule type" value="Genomic_DNA"/>
</dbReference>
<feature type="compositionally biased region" description="Basic residues" evidence="12">
    <location>
        <begin position="373"/>
        <end position="384"/>
    </location>
</feature>
<dbReference type="PANTHER" id="PTHR21502:SF3">
    <property type="entry name" value="CILIUM ASSEMBLY PROTEIN DZIP1L"/>
    <property type="match status" value="1"/>
</dbReference>
<name>A0A2T7ND64_POMCA</name>
<dbReference type="GO" id="GO:0036064">
    <property type="term" value="C:ciliary basal body"/>
    <property type="evidence" value="ECO:0007669"/>
    <property type="project" value="TreeGrafter"/>
</dbReference>
<keyword evidence="7" id="KW-0862">Zinc</keyword>
<dbReference type="OMA" id="TWQAFES"/>
<keyword evidence="15" id="KW-1185">Reference proteome</keyword>
<feature type="compositionally biased region" description="Basic and acidic residues" evidence="12">
    <location>
        <begin position="710"/>
        <end position="720"/>
    </location>
</feature>